<evidence type="ECO:0000259" key="5">
    <source>
        <dbReference type="Pfam" id="PF22435"/>
    </source>
</evidence>
<dbReference type="EMBL" id="JACJKS010000009">
    <property type="protein sequence ID" value="MBM6948543.1"/>
    <property type="molecule type" value="Genomic_DNA"/>
</dbReference>
<dbReference type="Gene3D" id="3.30.1330.30">
    <property type="match status" value="1"/>
</dbReference>
<dbReference type="InterPro" id="IPR053888">
    <property type="entry name" value="MRM3-like_sub_bind"/>
</dbReference>
<dbReference type="GO" id="GO:0032259">
    <property type="term" value="P:methylation"/>
    <property type="evidence" value="ECO:0007669"/>
    <property type="project" value="UniProtKB-KW"/>
</dbReference>
<feature type="domain" description="tRNA/rRNA methyltransferase SpoU type" evidence="4">
    <location>
        <begin position="119"/>
        <end position="259"/>
    </location>
</feature>
<dbReference type="Proteomes" id="UP000705508">
    <property type="component" value="Unassembled WGS sequence"/>
</dbReference>
<dbReference type="GO" id="GO:0008173">
    <property type="term" value="F:RNA methyltransferase activity"/>
    <property type="evidence" value="ECO:0007669"/>
    <property type="project" value="InterPro"/>
</dbReference>
<accession>A0A938XBN5</accession>
<evidence type="ECO:0000259" key="4">
    <source>
        <dbReference type="Pfam" id="PF00588"/>
    </source>
</evidence>
<dbReference type="InterPro" id="IPR029064">
    <property type="entry name" value="Ribosomal_eL30-like_sf"/>
</dbReference>
<dbReference type="InterPro" id="IPR051259">
    <property type="entry name" value="rRNA_Methyltransferase"/>
</dbReference>
<evidence type="ECO:0000256" key="1">
    <source>
        <dbReference type="ARBA" id="ARBA00007228"/>
    </source>
</evidence>
<protein>
    <submittedName>
        <fullName evidence="6">RNA methyltransferase</fullName>
    </submittedName>
</protein>
<keyword evidence="3" id="KW-0808">Transferase</keyword>
<dbReference type="CDD" id="cd18095">
    <property type="entry name" value="SpoU-like_rRNA-MTase"/>
    <property type="match status" value="1"/>
</dbReference>
<dbReference type="PANTHER" id="PTHR43191:SF2">
    <property type="entry name" value="RRNA METHYLTRANSFERASE 3, MITOCHONDRIAL"/>
    <property type="match status" value="1"/>
</dbReference>
<dbReference type="Pfam" id="PF00588">
    <property type="entry name" value="SpoU_methylase"/>
    <property type="match status" value="1"/>
</dbReference>
<dbReference type="GO" id="GO:0003723">
    <property type="term" value="F:RNA binding"/>
    <property type="evidence" value="ECO:0007669"/>
    <property type="project" value="InterPro"/>
</dbReference>
<dbReference type="Pfam" id="PF22435">
    <property type="entry name" value="MRM3-like_sub_bind"/>
    <property type="match status" value="1"/>
</dbReference>
<evidence type="ECO:0000256" key="3">
    <source>
        <dbReference type="ARBA" id="ARBA00022679"/>
    </source>
</evidence>
<dbReference type="SUPFAM" id="SSF75217">
    <property type="entry name" value="alpha/beta knot"/>
    <property type="match status" value="1"/>
</dbReference>
<dbReference type="RefSeq" id="WP_204906559.1">
    <property type="nucleotide sequence ID" value="NZ_JACJKS010000009.1"/>
</dbReference>
<comment type="caution">
    <text evidence="6">The sequence shown here is derived from an EMBL/GenBank/DDBJ whole genome shotgun (WGS) entry which is preliminary data.</text>
</comment>
<evidence type="ECO:0000313" key="7">
    <source>
        <dbReference type="Proteomes" id="UP000705508"/>
    </source>
</evidence>
<dbReference type="InterPro" id="IPR029028">
    <property type="entry name" value="Alpha/beta_knot_MTases"/>
</dbReference>
<dbReference type="GO" id="GO:0006396">
    <property type="term" value="P:RNA processing"/>
    <property type="evidence" value="ECO:0007669"/>
    <property type="project" value="InterPro"/>
</dbReference>
<reference evidence="6" key="2">
    <citation type="journal article" date="2021" name="Sci. Rep.">
        <title>The distribution of antibiotic resistance genes in chicken gut microbiota commensals.</title>
        <authorList>
            <person name="Juricova H."/>
            <person name="Matiasovicova J."/>
            <person name="Kubasova T."/>
            <person name="Cejkova D."/>
            <person name="Rychlik I."/>
        </authorList>
    </citation>
    <scope>NUCLEOTIDE SEQUENCE</scope>
    <source>
        <strain evidence="6">An582</strain>
    </source>
</reference>
<dbReference type="SUPFAM" id="SSF55315">
    <property type="entry name" value="L30e-like"/>
    <property type="match status" value="1"/>
</dbReference>
<gene>
    <name evidence="6" type="ORF">H6A20_07710</name>
</gene>
<evidence type="ECO:0000313" key="6">
    <source>
        <dbReference type="EMBL" id="MBM6948543.1"/>
    </source>
</evidence>
<dbReference type="AlphaFoldDB" id="A0A938XBN5"/>
<organism evidence="6 7">
    <name type="scientific">Mordavella massiliensis</name>
    <dbReference type="NCBI Taxonomy" id="1871024"/>
    <lineage>
        <taxon>Bacteria</taxon>
        <taxon>Bacillati</taxon>
        <taxon>Bacillota</taxon>
        <taxon>Clostridia</taxon>
        <taxon>Eubacteriales</taxon>
        <taxon>Clostridiaceae</taxon>
        <taxon>Mordavella</taxon>
    </lineage>
</organism>
<name>A0A938XBN5_9CLOT</name>
<evidence type="ECO:0000256" key="2">
    <source>
        <dbReference type="ARBA" id="ARBA00022603"/>
    </source>
</evidence>
<proteinExistence type="inferred from homology"/>
<dbReference type="InterPro" id="IPR001537">
    <property type="entry name" value="SpoU_MeTrfase"/>
</dbReference>
<sequence>MITSTANQKVKRLAVLQKKRRARDEEGIFLTEGVRMFREIPPGRIREICVTEEFLSRERDLVERKAGEAGVRPEVFSDHVFAYVSDTKTPQGVLCVADRGREAGPEEMFKAGPDGRAPLLMVLDGLQDPGNLGTILRTGEGAGVTGVILSRDCVDLYNPKTIRSTMGSIFRMPCLYADDLTEVLAQMKEKGIRTYAAHLEGKTDYDREDYTGGCAFLIGNEGNGLRREVADMADTYIRIPMEGEVESLNAAIAATVLMFEAGRQRRLHHRKTV</sequence>
<keyword evidence="2 6" id="KW-0489">Methyltransferase</keyword>
<dbReference type="InterPro" id="IPR029026">
    <property type="entry name" value="tRNA_m1G_MTases_N"/>
</dbReference>
<dbReference type="Gene3D" id="3.40.1280.10">
    <property type="match status" value="1"/>
</dbReference>
<comment type="similarity">
    <text evidence="1">Belongs to the class IV-like SAM-binding methyltransferase superfamily. RNA methyltransferase TrmH family.</text>
</comment>
<dbReference type="PANTHER" id="PTHR43191">
    <property type="entry name" value="RRNA METHYLTRANSFERASE 3"/>
    <property type="match status" value="1"/>
</dbReference>
<feature type="domain" description="MRM3-like substrate binding" evidence="5">
    <location>
        <begin position="7"/>
        <end position="94"/>
    </location>
</feature>
<reference evidence="6" key="1">
    <citation type="submission" date="2020-08" db="EMBL/GenBank/DDBJ databases">
        <authorList>
            <person name="Cejkova D."/>
            <person name="Kubasova T."/>
            <person name="Jahodarova E."/>
            <person name="Rychlik I."/>
        </authorList>
    </citation>
    <scope>NUCLEOTIDE SEQUENCE</scope>
    <source>
        <strain evidence="6">An582</strain>
    </source>
</reference>